<protein>
    <submittedName>
        <fullName evidence="2">Uncharacterized protein</fullName>
    </submittedName>
</protein>
<reference evidence="2 3" key="1">
    <citation type="submission" date="2011-10" db="EMBL/GenBank/DDBJ databases">
        <title>Complete sequence of chromosome of Pseudomonas stutzeri RCH2.</title>
        <authorList>
            <consortium name="US DOE Joint Genome Institute"/>
            <person name="Lucas S."/>
            <person name="Han J."/>
            <person name="Lapidus A."/>
            <person name="Cheng J.-F."/>
            <person name="Goodwin L."/>
            <person name="Pitluck S."/>
            <person name="Peters L."/>
            <person name="Ovchinnikova G."/>
            <person name="Zeytun A."/>
            <person name="Lu M."/>
            <person name="Detter J.C."/>
            <person name="Han C."/>
            <person name="Tapia R."/>
            <person name="Land M."/>
            <person name="Hauser L."/>
            <person name="Kyrpides N."/>
            <person name="Ivanova N."/>
            <person name="Pagani I."/>
            <person name="Chakraborty R."/>
            <person name="Arkin A."/>
            <person name="Dehal P."/>
            <person name="Wall J."/>
            <person name="Hazen T."/>
            <person name="Woyke T."/>
        </authorList>
    </citation>
    <scope>NUCLEOTIDE SEQUENCE [LARGE SCALE GENOMIC DNA]</scope>
    <source>
        <strain evidence="2 3">RCH2</strain>
    </source>
</reference>
<proteinExistence type="predicted"/>
<dbReference type="AlphaFoldDB" id="L0GPH2"/>
<feature type="region of interest" description="Disordered" evidence="1">
    <location>
        <begin position="242"/>
        <end position="266"/>
    </location>
</feature>
<gene>
    <name evidence="2" type="ORF">Psest_4178</name>
</gene>
<sequence length="290" mass="31499">MKALAGWWGLESGHLCREVFGLGALRVQPIGAVGRRIGFALLGDSLFSVAKKVSKNACPSIRPRLRRSSLAPVTLQGPAAKGHPWPIAALTASMPLNPFHATCARPPERGDSVVPESSCNEVDVRASRDRRVGNAKLTHRYSKANFYTADCGGKCFAVFHPTEPACGQSCFSIARTARRRQTPLSEGRMESAWRGASGMDAARGVKGHGWPLYAGPRSVDGMREVERSETRMQGQDFLVPFGATAKRDSPSRAKPLPQPTTTKSHYTRGQSRYRLAATYSGCITFQVPQC</sequence>
<evidence type="ECO:0000313" key="2">
    <source>
        <dbReference type="EMBL" id="AGA88648.1"/>
    </source>
</evidence>
<dbReference type="HOGENOM" id="CLU_959316_0_0_6"/>
<accession>L0GPH2</accession>
<organism evidence="2 3">
    <name type="scientific">Stutzerimonas stutzeri RCH2</name>
    <dbReference type="NCBI Taxonomy" id="644801"/>
    <lineage>
        <taxon>Bacteria</taxon>
        <taxon>Pseudomonadati</taxon>
        <taxon>Pseudomonadota</taxon>
        <taxon>Gammaproteobacteria</taxon>
        <taxon>Pseudomonadales</taxon>
        <taxon>Pseudomonadaceae</taxon>
        <taxon>Stutzerimonas</taxon>
    </lineage>
</organism>
<dbReference type="KEGG" id="psh:Psest_4178"/>
<name>L0GPH2_STUST</name>
<dbReference type="Proteomes" id="UP000010820">
    <property type="component" value="Chromosome"/>
</dbReference>
<dbReference type="eggNOG" id="ENOG5031G55">
    <property type="taxonomic scope" value="Bacteria"/>
</dbReference>
<evidence type="ECO:0000256" key="1">
    <source>
        <dbReference type="SAM" id="MobiDB-lite"/>
    </source>
</evidence>
<evidence type="ECO:0000313" key="3">
    <source>
        <dbReference type="Proteomes" id="UP000010820"/>
    </source>
</evidence>
<dbReference type="EMBL" id="CP003071">
    <property type="protein sequence ID" value="AGA88648.1"/>
    <property type="molecule type" value="Genomic_DNA"/>
</dbReference>
<dbReference type="STRING" id="644801.Psest_4178"/>